<evidence type="ECO:0000256" key="7">
    <source>
        <dbReference type="ARBA" id="ARBA00022840"/>
    </source>
</evidence>
<name>A0ABW9HLX2_9ACTN</name>
<reference evidence="16 17" key="1">
    <citation type="submission" date="2024-12" db="EMBL/GenBank/DDBJ databases">
        <title>Forecasting of Potato common scab and diversities of Pathogenic streptomyces spp. in china.</title>
        <authorList>
            <person name="Handique U."/>
            <person name="Wu J."/>
        </authorList>
    </citation>
    <scope>NUCLEOTIDE SEQUENCE [LARGE SCALE GENOMIC DNA]</scope>
    <source>
        <strain evidence="16 17">ZRIMU1530</strain>
    </source>
</reference>
<keyword evidence="6" id="KW-0228">DNA excision</keyword>
<dbReference type="GO" id="GO:0005524">
    <property type="term" value="F:ATP binding"/>
    <property type="evidence" value="ECO:0007669"/>
    <property type="project" value="UniProtKB-KW"/>
</dbReference>
<evidence type="ECO:0000256" key="14">
    <source>
        <dbReference type="SAM" id="MobiDB-lite"/>
    </source>
</evidence>
<dbReference type="Gene3D" id="3.40.50.300">
    <property type="entry name" value="P-loop containing nucleotide triphosphate hydrolases"/>
    <property type="match status" value="1"/>
</dbReference>
<evidence type="ECO:0000256" key="5">
    <source>
        <dbReference type="ARBA" id="ARBA00022763"/>
    </source>
</evidence>
<sequence>MNFLPDVCGGAQCNRATLEVSCWGRPIVDVLALGRPATTLSGGEAQRVKLAAELARRMRSLYVLDEPTAGLPVMGPDSGQTVVEGAPEQVAPHPGRSPHSPSEA</sequence>
<evidence type="ECO:0000313" key="17">
    <source>
        <dbReference type="Proteomes" id="UP001631957"/>
    </source>
</evidence>
<dbReference type="InterPro" id="IPR003439">
    <property type="entry name" value="ABC_transporter-like_ATP-bd"/>
</dbReference>
<dbReference type="EMBL" id="JBJVNI010000005">
    <property type="protein sequence ID" value="MFM9609050.1"/>
    <property type="molecule type" value="Genomic_DNA"/>
</dbReference>
<proteinExistence type="inferred from homology"/>
<dbReference type="PANTHER" id="PTHR43152:SF3">
    <property type="entry name" value="UVRABC SYSTEM PROTEIN A"/>
    <property type="match status" value="1"/>
</dbReference>
<evidence type="ECO:0000313" key="16">
    <source>
        <dbReference type="EMBL" id="MFM9609050.1"/>
    </source>
</evidence>
<keyword evidence="8" id="KW-0267">Excision nuclease</keyword>
<dbReference type="Proteomes" id="UP001631957">
    <property type="component" value="Unassembled WGS sequence"/>
</dbReference>
<comment type="similarity">
    <text evidence="11">Belongs to the ABC transporter superfamily. UvrA family.</text>
</comment>
<accession>A0ABW9HLX2</accession>
<evidence type="ECO:0000256" key="12">
    <source>
        <dbReference type="ARBA" id="ARBA00039316"/>
    </source>
</evidence>
<dbReference type="Gene3D" id="1.20.1580.10">
    <property type="entry name" value="ABC transporter ATPase like domain"/>
    <property type="match status" value="1"/>
</dbReference>
<keyword evidence="5" id="KW-0227">DNA damage</keyword>
<organism evidence="16 17">
    <name type="scientific">Streptomyces niveiscabiei</name>
    <dbReference type="NCBI Taxonomy" id="164115"/>
    <lineage>
        <taxon>Bacteria</taxon>
        <taxon>Bacillati</taxon>
        <taxon>Actinomycetota</taxon>
        <taxon>Actinomycetes</taxon>
        <taxon>Kitasatosporales</taxon>
        <taxon>Streptomycetaceae</taxon>
        <taxon>Streptomyces</taxon>
    </lineage>
</organism>
<dbReference type="PANTHER" id="PTHR43152">
    <property type="entry name" value="UVRABC SYSTEM PROTEIN A"/>
    <property type="match status" value="1"/>
</dbReference>
<keyword evidence="2" id="KW-0963">Cytoplasm</keyword>
<dbReference type="InterPro" id="IPR027417">
    <property type="entry name" value="P-loop_NTPase"/>
</dbReference>
<dbReference type="Pfam" id="PF00005">
    <property type="entry name" value="ABC_tran"/>
    <property type="match status" value="1"/>
</dbReference>
<keyword evidence="7 16" id="KW-0067">ATP-binding</keyword>
<protein>
    <recommendedName>
        <fullName evidence="12">UvrABC system protein A</fullName>
    </recommendedName>
    <alternativeName>
        <fullName evidence="13">Excinuclease ABC subunit A</fullName>
    </alternativeName>
</protein>
<evidence type="ECO:0000256" key="11">
    <source>
        <dbReference type="ARBA" id="ARBA00038000"/>
    </source>
</evidence>
<comment type="subcellular location">
    <subcellularLocation>
        <location evidence="1">Cytoplasm</location>
    </subcellularLocation>
</comment>
<keyword evidence="10" id="KW-0234">DNA repair</keyword>
<gene>
    <name evidence="16" type="ORF">ACKI18_10015</name>
</gene>
<keyword evidence="9" id="KW-0238">DNA-binding</keyword>
<feature type="region of interest" description="Disordered" evidence="14">
    <location>
        <begin position="68"/>
        <end position="104"/>
    </location>
</feature>
<dbReference type="SUPFAM" id="SSF52540">
    <property type="entry name" value="P-loop containing nucleoside triphosphate hydrolases"/>
    <property type="match status" value="1"/>
</dbReference>
<keyword evidence="3" id="KW-0677">Repeat</keyword>
<feature type="domain" description="ABC transporter" evidence="15">
    <location>
        <begin position="35"/>
        <end position="69"/>
    </location>
</feature>
<evidence type="ECO:0000256" key="9">
    <source>
        <dbReference type="ARBA" id="ARBA00023125"/>
    </source>
</evidence>
<evidence type="ECO:0000256" key="2">
    <source>
        <dbReference type="ARBA" id="ARBA00022490"/>
    </source>
</evidence>
<dbReference type="RefSeq" id="WP_109363721.1">
    <property type="nucleotide sequence ID" value="NZ_JBJVNI010000005.1"/>
</dbReference>
<evidence type="ECO:0000256" key="3">
    <source>
        <dbReference type="ARBA" id="ARBA00022737"/>
    </source>
</evidence>
<evidence type="ECO:0000256" key="10">
    <source>
        <dbReference type="ARBA" id="ARBA00023204"/>
    </source>
</evidence>
<evidence type="ECO:0000256" key="4">
    <source>
        <dbReference type="ARBA" id="ARBA00022741"/>
    </source>
</evidence>
<keyword evidence="17" id="KW-1185">Reference proteome</keyword>
<comment type="caution">
    <text evidence="16">The sequence shown here is derived from an EMBL/GenBank/DDBJ whole genome shotgun (WGS) entry which is preliminary data.</text>
</comment>
<keyword evidence="4" id="KW-0547">Nucleotide-binding</keyword>
<evidence type="ECO:0000256" key="6">
    <source>
        <dbReference type="ARBA" id="ARBA00022769"/>
    </source>
</evidence>
<evidence type="ECO:0000259" key="15">
    <source>
        <dbReference type="Pfam" id="PF00005"/>
    </source>
</evidence>
<evidence type="ECO:0000256" key="1">
    <source>
        <dbReference type="ARBA" id="ARBA00004496"/>
    </source>
</evidence>
<evidence type="ECO:0000256" key="13">
    <source>
        <dbReference type="ARBA" id="ARBA00042156"/>
    </source>
</evidence>
<evidence type="ECO:0000256" key="8">
    <source>
        <dbReference type="ARBA" id="ARBA00022881"/>
    </source>
</evidence>